<evidence type="ECO:0000256" key="1">
    <source>
        <dbReference type="SAM" id="MobiDB-lite"/>
    </source>
</evidence>
<proteinExistence type="predicted"/>
<dbReference type="AlphaFoldDB" id="A0AAU7T828"/>
<dbReference type="EMBL" id="CP158165">
    <property type="protein sequence ID" value="XBV23015.1"/>
    <property type="molecule type" value="Genomic_DNA"/>
</dbReference>
<dbReference type="SUPFAM" id="SSF50475">
    <property type="entry name" value="FMN-binding split barrel"/>
    <property type="match status" value="1"/>
</dbReference>
<protein>
    <submittedName>
        <fullName evidence="2">Pyridoxamine 5'-phosphate oxidase family protein</fullName>
    </submittedName>
</protein>
<organism evidence="2">
    <name type="scientific">Kribbella sp. HUAS MG21</name>
    <dbReference type="NCBI Taxonomy" id="3160966"/>
    <lineage>
        <taxon>Bacteria</taxon>
        <taxon>Bacillati</taxon>
        <taxon>Actinomycetota</taxon>
        <taxon>Actinomycetes</taxon>
        <taxon>Propionibacteriales</taxon>
        <taxon>Kribbellaceae</taxon>
        <taxon>Kribbella</taxon>
    </lineage>
</organism>
<dbReference type="InterPro" id="IPR024747">
    <property type="entry name" value="Pyridox_Oxase-rel"/>
</dbReference>
<accession>A0AAU7T828</accession>
<dbReference type="InterPro" id="IPR012349">
    <property type="entry name" value="Split_barrel_FMN-bd"/>
</dbReference>
<reference evidence="2" key="1">
    <citation type="submission" date="2024-06" db="EMBL/GenBank/DDBJ databases">
        <title>Kribbella sp. strain HUAS MG21 genome sequences.</title>
        <authorList>
            <person name="Mo P."/>
        </authorList>
    </citation>
    <scope>NUCLEOTIDE SEQUENCE</scope>
    <source>
        <strain evidence="2">HUAS MG21</strain>
    </source>
</reference>
<dbReference type="Gene3D" id="2.30.110.10">
    <property type="entry name" value="Electron Transport, Fmn-binding Protein, Chain A"/>
    <property type="match status" value="1"/>
</dbReference>
<name>A0AAU7T828_9ACTN</name>
<dbReference type="Pfam" id="PF12900">
    <property type="entry name" value="Pyridox_ox_2"/>
    <property type="match status" value="1"/>
</dbReference>
<evidence type="ECO:0000313" key="2">
    <source>
        <dbReference type="EMBL" id="XBV23015.1"/>
    </source>
</evidence>
<dbReference type="RefSeq" id="WP_350275854.1">
    <property type="nucleotide sequence ID" value="NZ_CP158165.1"/>
</dbReference>
<feature type="region of interest" description="Disordered" evidence="1">
    <location>
        <begin position="136"/>
        <end position="155"/>
    </location>
</feature>
<sequence length="155" mass="16578">MLTDPRGLRELTADEALRRLGGVPVGRIVFTSNALPTIRPVNHRLVDGAVVLRCHGGAAVLGAVGQVVAYEADEIDLASRLAWSVIATGIAGEVSDPDELAQLERLVEPWLAHDMTHTIRIRPQLVTGFEVIAADQPTDARHPPPMGESMLAQPG</sequence>
<gene>
    <name evidence="2" type="ORF">ABN611_31155</name>
</gene>